<dbReference type="PANTHER" id="PTHR12925">
    <property type="entry name" value="HIKESHI FAMILY MEMBER"/>
    <property type="match status" value="1"/>
</dbReference>
<gene>
    <name evidence="4" type="ORF">Ciccas_010334</name>
</gene>
<dbReference type="PANTHER" id="PTHR12925:SF0">
    <property type="entry name" value="PROTEIN HIKESHI"/>
    <property type="match status" value="1"/>
</dbReference>
<feature type="domain" description="Hikeshi-like C-terminal" evidence="3">
    <location>
        <begin position="125"/>
        <end position="178"/>
    </location>
</feature>
<evidence type="ECO:0000313" key="4">
    <source>
        <dbReference type="EMBL" id="KAL3311088.1"/>
    </source>
</evidence>
<organism evidence="4 5">
    <name type="scientific">Cichlidogyrus casuarinus</name>
    <dbReference type="NCBI Taxonomy" id="1844966"/>
    <lineage>
        <taxon>Eukaryota</taxon>
        <taxon>Metazoa</taxon>
        <taxon>Spiralia</taxon>
        <taxon>Lophotrochozoa</taxon>
        <taxon>Platyhelminthes</taxon>
        <taxon>Monogenea</taxon>
        <taxon>Monopisthocotylea</taxon>
        <taxon>Dactylogyridea</taxon>
        <taxon>Ancyrocephalidae</taxon>
        <taxon>Cichlidogyrus</taxon>
    </lineage>
</organism>
<dbReference type="InterPro" id="IPR048364">
    <property type="entry name" value="Hikeshi-like_C"/>
</dbReference>
<sequence>MFAYLIPGKLVRPLHFILIKFQPVNQFQQITENSIVFDIPCVKDVNHLVVMMTGELTLPDGCGAATSESQTQQLHPFSNNSFLTNNNEIVHAKLGLTVESLANLVSQEPAIGSQVEENIQPAILSQFTQYAAQNLYDFTASFAHDRIPGQETFIPLSSIKSWFDRMHEKLSINPSFWKSQSNQ</sequence>
<evidence type="ECO:0000259" key="2">
    <source>
        <dbReference type="Pfam" id="PF05603"/>
    </source>
</evidence>
<evidence type="ECO:0008006" key="6">
    <source>
        <dbReference type="Google" id="ProtNLM"/>
    </source>
</evidence>
<dbReference type="Pfam" id="PF21057">
    <property type="entry name" value="Hikeshi-like_C"/>
    <property type="match status" value="1"/>
</dbReference>
<evidence type="ECO:0000259" key="3">
    <source>
        <dbReference type="Pfam" id="PF21057"/>
    </source>
</evidence>
<feature type="domain" description="Hikeshi-like N-terminal" evidence="2">
    <location>
        <begin position="26"/>
        <end position="65"/>
    </location>
</feature>
<keyword evidence="5" id="KW-1185">Reference proteome</keyword>
<evidence type="ECO:0000313" key="5">
    <source>
        <dbReference type="Proteomes" id="UP001626550"/>
    </source>
</evidence>
<accession>A0ABD2PVL1</accession>
<dbReference type="EMBL" id="JBJKFK010002449">
    <property type="protein sequence ID" value="KAL3311088.1"/>
    <property type="molecule type" value="Genomic_DNA"/>
</dbReference>
<name>A0ABD2PVL1_9PLAT</name>
<dbReference type="AlphaFoldDB" id="A0ABD2PVL1"/>
<dbReference type="Pfam" id="PF05603">
    <property type="entry name" value="Hikeshi-like_N"/>
    <property type="match status" value="1"/>
</dbReference>
<proteinExistence type="inferred from homology"/>
<dbReference type="Proteomes" id="UP001626550">
    <property type="component" value="Unassembled WGS sequence"/>
</dbReference>
<reference evidence="4 5" key="1">
    <citation type="submission" date="2024-11" db="EMBL/GenBank/DDBJ databases">
        <title>Adaptive evolution of stress response genes in parasites aligns with host niche diversity.</title>
        <authorList>
            <person name="Hahn C."/>
            <person name="Resl P."/>
        </authorList>
    </citation>
    <scope>NUCLEOTIDE SEQUENCE [LARGE SCALE GENOMIC DNA]</scope>
    <source>
        <strain evidence="4">EGGRZ-B1_66</strain>
        <tissue evidence="4">Body</tissue>
    </source>
</reference>
<dbReference type="InterPro" id="IPR031318">
    <property type="entry name" value="OPI10"/>
</dbReference>
<protein>
    <recommendedName>
        <fullName evidence="6">Hikeshi-like domain-containing protein</fullName>
    </recommendedName>
</protein>
<dbReference type="InterPro" id="IPR008493">
    <property type="entry name" value="Hikeshi-like_N"/>
</dbReference>
<evidence type="ECO:0000256" key="1">
    <source>
        <dbReference type="ARBA" id="ARBA00006623"/>
    </source>
</evidence>
<comment type="caution">
    <text evidence="4">The sequence shown here is derived from an EMBL/GenBank/DDBJ whole genome shotgun (WGS) entry which is preliminary data.</text>
</comment>
<comment type="similarity">
    <text evidence="1">Belongs to the OPI10 family.</text>
</comment>